<reference evidence="1 2" key="1">
    <citation type="journal article" date="2018" name="Science">
        <title>The opium poppy genome and morphinan production.</title>
        <authorList>
            <person name="Guo L."/>
            <person name="Winzer T."/>
            <person name="Yang X."/>
            <person name="Li Y."/>
            <person name="Ning Z."/>
            <person name="He Z."/>
            <person name="Teodor R."/>
            <person name="Lu Y."/>
            <person name="Bowser T.A."/>
            <person name="Graham I.A."/>
            <person name="Ye K."/>
        </authorList>
    </citation>
    <scope>NUCLEOTIDE SEQUENCE [LARGE SCALE GENOMIC DNA]</scope>
    <source>
        <strain evidence="2">cv. HN1</strain>
        <tissue evidence="1">Leaves</tissue>
    </source>
</reference>
<evidence type="ECO:0000313" key="1">
    <source>
        <dbReference type="EMBL" id="RZC67066.1"/>
    </source>
</evidence>
<gene>
    <name evidence="1" type="ORF">C5167_010754</name>
</gene>
<accession>A0A4Y7K2L3</accession>
<name>A0A4Y7K2L3_PAPSO</name>
<proteinExistence type="predicted"/>
<dbReference type="AlphaFoldDB" id="A0A4Y7K2L3"/>
<dbReference type="EMBL" id="CM010720">
    <property type="protein sequence ID" value="RZC67066.1"/>
    <property type="molecule type" value="Genomic_DNA"/>
</dbReference>
<organism evidence="1 2">
    <name type="scientific">Papaver somniferum</name>
    <name type="common">Opium poppy</name>
    <dbReference type="NCBI Taxonomy" id="3469"/>
    <lineage>
        <taxon>Eukaryota</taxon>
        <taxon>Viridiplantae</taxon>
        <taxon>Streptophyta</taxon>
        <taxon>Embryophyta</taxon>
        <taxon>Tracheophyta</taxon>
        <taxon>Spermatophyta</taxon>
        <taxon>Magnoliopsida</taxon>
        <taxon>Ranunculales</taxon>
        <taxon>Papaveraceae</taxon>
        <taxon>Papaveroideae</taxon>
        <taxon>Papaver</taxon>
    </lineage>
</organism>
<sequence length="110" mass="12468">MMVMVDFSKSTFEKVQENQWHASASIARACLDFLRDWSYQQTGEALVEVTLEFGAELYFSEVPVDISQLKETSRNLAREWTIPSMLVRPSGFLCRQLSVSLATERARSGG</sequence>
<dbReference type="Gramene" id="RZC67066">
    <property type="protein sequence ID" value="RZC67066"/>
    <property type="gene ID" value="C5167_010754"/>
</dbReference>
<protein>
    <submittedName>
        <fullName evidence="1">Uncharacterized protein</fullName>
    </submittedName>
</protein>
<dbReference type="Proteomes" id="UP000316621">
    <property type="component" value="Chromosome 6"/>
</dbReference>
<evidence type="ECO:0000313" key="2">
    <source>
        <dbReference type="Proteomes" id="UP000316621"/>
    </source>
</evidence>
<keyword evidence="2" id="KW-1185">Reference proteome</keyword>